<dbReference type="Pfam" id="PF00155">
    <property type="entry name" value="Aminotran_1_2"/>
    <property type="match status" value="1"/>
</dbReference>
<dbReference type="InterPro" id="IPR004839">
    <property type="entry name" value="Aminotransferase_I/II_large"/>
</dbReference>
<dbReference type="GO" id="GO:0042802">
    <property type="term" value="F:identical protein binding"/>
    <property type="evidence" value="ECO:0007669"/>
    <property type="project" value="TreeGrafter"/>
</dbReference>
<gene>
    <name evidence="8" type="ORF">HPO_10822</name>
</gene>
<dbReference type="InterPro" id="IPR015424">
    <property type="entry name" value="PyrdxlP-dep_Trfase"/>
</dbReference>
<evidence type="ECO:0000313" key="8">
    <source>
        <dbReference type="EMBL" id="KCZ98392.1"/>
    </source>
</evidence>
<dbReference type="EMBL" id="ARYM01000011">
    <property type="protein sequence ID" value="KCZ98392.1"/>
    <property type="molecule type" value="Genomic_DNA"/>
</dbReference>
<dbReference type="GO" id="GO:0004838">
    <property type="term" value="F:L-tyrosine-2-oxoglutarate transaminase activity"/>
    <property type="evidence" value="ECO:0007669"/>
    <property type="project" value="TreeGrafter"/>
</dbReference>
<dbReference type="PANTHER" id="PTHR11879:SF22">
    <property type="entry name" value="ASPARTATE AMINOTRANSFERASE, MITOCHONDRIAL"/>
    <property type="match status" value="1"/>
</dbReference>
<sequence>MRRKADTGQRERKGKALLMSHFSPLSTLPPDALLGLMTAYRADERSEKFDLGVGVYKDEHGETPILSAVRKAEAKLLAAQTTKVYEGPRGNTDFCAHIEKFVFGADHPALKENRVLSFTAPGGCGALFLGVGLMRRMGTRRVWVSKPTWPNHPNVVKSLGLEVKDYAYARDGAFYKLGALADLSTAEPGDGIILQGPCHNPTGIDPSTDDWRALGRLCREKRVIALLDVAYHGFASGLDKDMDGVRAFIEEAGEALVSYSCSKNFGLYRERTGCFLAIGKDAEGIAAATTHVADMGRATWSMPPAHGAGIVAAVLDDPDLRAEWEAELAAMRTRMISLRTALSDALVSHTGSNLLAALKTQNGMFSQLPISAEDTAKAREADGIYMPSSGRINIAGLHASDIPRLAETLARYLV</sequence>
<dbReference type="InterPro" id="IPR015422">
    <property type="entry name" value="PyrdxlP-dep_Trfase_small"/>
</dbReference>
<evidence type="ECO:0000256" key="6">
    <source>
        <dbReference type="ARBA" id="ARBA00022898"/>
    </source>
</evidence>
<comment type="similarity">
    <text evidence="2">Belongs to the class-I pyridoxal-phosphate-dependent aminotransferase family.</text>
</comment>
<dbReference type="EC" id="2.6.1.57" evidence="8"/>
<evidence type="ECO:0000259" key="7">
    <source>
        <dbReference type="Pfam" id="PF00155"/>
    </source>
</evidence>
<accession>A0A062VJZ1</accession>
<dbReference type="Proteomes" id="UP000027100">
    <property type="component" value="Unassembled WGS sequence"/>
</dbReference>
<dbReference type="GO" id="GO:0005829">
    <property type="term" value="C:cytosol"/>
    <property type="evidence" value="ECO:0007669"/>
    <property type="project" value="TreeGrafter"/>
</dbReference>
<dbReference type="Gene3D" id="3.90.1150.10">
    <property type="entry name" value="Aspartate Aminotransferase, domain 1"/>
    <property type="match status" value="1"/>
</dbReference>
<evidence type="ECO:0000313" key="9">
    <source>
        <dbReference type="Proteomes" id="UP000027100"/>
    </source>
</evidence>
<dbReference type="PRINTS" id="PR00799">
    <property type="entry name" value="TRANSAMINASE"/>
</dbReference>
<dbReference type="CDD" id="cd00609">
    <property type="entry name" value="AAT_like"/>
    <property type="match status" value="1"/>
</dbReference>
<dbReference type="GO" id="GO:0030170">
    <property type="term" value="F:pyridoxal phosphate binding"/>
    <property type="evidence" value="ECO:0007669"/>
    <property type="project" value="InterPro"/>
</dbReference>
<feature type="domain" description="Aminotransferase class I/classII large" evidence="7">
    <location>
        <begin position="47"/>
        <end position="409"/>
    </location>
</feature>
<name>A0A062VJZ1_9PROT</name>
<comment type="cofactor">
    <cofactor evidence="1">
        <name>pyridoxal 5'-phosphate</name>
        <dbReference type="ChEBI" id="CHEBI:597326"/>
    </cofactor>
</comment>
<proteinExistence type="inferred from homology"/>
<dbReference type="InterPro" id="IPR000796">
    <property type="entry name" value="Asp_trans"/>
</dbReference>
<dbReference type="GO" id="GO:0033585">
    <property type="term" value="P:L-phenylalanine biosynthetic process from chorismate via phenylpyruvate"/>
    <property type="evidence" value="ECO:0007669"/>
    <property type="project" value="TreeGrafter"/>
</dbReference>
<reference evidence="8 9" key="1">
    <citation type="journal article" date="2014" name="Antonie Van Leeuwenhoek">
        <title>Hyphomonas beringensis sp. nov. and Hyphomonas chukchiensis sp. nov., isolated from surface seawater of the Bering Sea and Chukchi Sea.</title>
        <authorList>
            <person name="Li C."/>
            <person name="Lai Q."/>
            <person name="Li G."/>
            <person name="Dong C."/>
            <person name="Wang J."/>
            <person name="Liao Y."/>
            <person name="Shao Z."/>
        </authorList>
    </citation>
    <scope>NUCLEOTIDE SEQUENCE [LARGE SCALE GENOMIC DNA]</scope>
    <source>
        <strain evidence="8 9">PS728</strain>
    </source>
</reference>
<dbReference type="SUPFAM" id="SSF53383">
    <property type="entry name" value="PLP-dependent transferases"/>
    <property type="match status" value="1"/>
</dbReference>
<evidence type="ECO:0000256" key="2">
    <source>
        <dbReference type="ARBA" id="ARBA00007441"/>
    </source>
</evidence>
<organism evidence="8 9">
    <name type="scientific">Hyphomonas polymorpha PS728</name>
    <dbReference type="NCBI Taxonomy" id="1280954"/>
    <lineage>
        <taxon>Bacteria</taxon>
        <taxon>Pseudomonadati</taxon>
        <taxon>Pseudomonadota</taxon>
        <taxon>Alphaproteobacteria</taxon>
        <taxon>Hyphomonadales</taxon>
        <taxon>Hyphomonadaceae</taxon>
        <taxon>Hyphomonas</taxon>
    </lineage>
</organism>
<keyword evidence="9" id="KW-1185">Reference proteome</keyword>
<keyword evidence="4 8" id="KW-0032">Aminotransferase</keyword>
<dbReference type="PATRIC" id="fig|1280954.3.peg.2192"/>
<dbReference type="NCBIfam" id="NF006719">
    <property type="entry name" value="PRK09257.1"/>
    <property type="match status" value="1"/>
</dbReference>
<evidence type="ECO:0000256" key="5">
    <source>
        <dbReference type="ARBA" id="ARBA00022679"/>
    </source>
</evidence>
<dbReference type="InterPro" id="IPR015421">
    <property type="entry name" value="PyrdxlP-dep_Trfase_major"/>
</dbReference>
<evidence type="ECO:0000256" key="1">
    <source>
        <dbReference type="ARBA" id="ARBA00001933"/>
    </source>
</evidence>
<dbReference type="PANTHER" id="PTHR11879">
    <property type="entry name" value="ASPARTATE AMINOTRANSFERASE"/>
    <property type="match status" value="1"/>
</dbReference>
<protein>
    <submittedName>
        <fullName evidence="8">Aromatic amino acid aminotransferase</fullName>
        <ecNumber evidence="8">2.6.1.57</ecNumber>
    </submittedName>
</protein>
<evidence type="ECO:0000256" key="4">
    <source>
        <dbReference type="ARBA" id="ARBA00022576"/>
    </source>
</evidence>
<dbReference type="STRING" id="1280954.HPO_10822"/>
<dbReference type="eggNOG" id="COG1448">
    <property type="taxonomic scope" value="Bacteria"/>
</dbReference>
<dbReference type="AlphaFoldDB" id="A0A062VJZ1"/>
<evidence type="ECO:0000256" key="3">
    <source>
        <dbReference type="ARBA" id="ARBA00011738"/>
    </source>
</evidence>
<dbReference type="GO" id="GO:0004069">
    <property type="term" value="F:L-aspartate:2-oxoglutarate aminotransferase activity"/>
    <property type="evidence" value="ECO:0007669"/>
    <property type="project" value="TreeGrafter"/>
</dbReference>
<keyword evidence="6" id="KW-0663">Pyridoxal phosphate</keyword>
<comment type="subunit">
    <text evidence="3">Homodimer.</text>
</comment>
<dbReference type="Gene3D" id="3.40.640.10">
    <property type="entry name" value="Type I PLP-dependent aspartate aminotransferase-like (Major domain)"/>
    <property type="match status" value="1"/>
</dbReference>
<comment type="caution">
    <text evidence="8">The sequence shown here is derived from an EMBL/GenBank/DDBJ whole genome shotgun (WGS) entry which is preliminary data.</text>
</comment>
<keyword evidence="5 8" id="KW-0808">Transferase</keyword>